<organism evidence="1 2">
    <name type="scientific">Eumeta variegata</name>
    <name type="common">Bagworm moth</name>
    <name type="synonym">Eumeta japonica</name>
    <dbReference type="NCBI Taxonomy" id="151549"/>
    <lineage>
        <taxon>Eukaryota</taxon>
        <taxon>Metazoa</taxon>
        <taxon>Ecdysozoa</taxon>
        <taxon>Arthropoda</taxon>
        <taxon>Hexapoda</taxon>
        <taxon>Insecta</taxon>
        <taxon>Pterygota</taxon>
        <taxon>Neoptera</taxon>
        <taxon>Endopterygota</taxon>
        <taxon>Lepidoptera</taxon>
        <taxon>Glossata</taxon>
        <taxon>Ditrysia</taxon>
        <taxon>Tineoidea</taxon>
        <taxon>Psychidae</taxon>
        <taxon>Oiketicinae</taxon>
        <taxon>Eumeta</taxon>
    </lineage>
</organism>
<dbReference type="Proteomes" id="UP000299102">
    <property type="component" value="Unassembled WGS sequence"/>
</dbReference>
<keyword evidence="2" id="KW-1185">Reference proteome</keyword>
<name>A0A4C1WMZ8_EUMVA</name>
<reference evidence="1 2" key="1">
    <citation type="journal article" date="2019" name="Commun. Biol.">
        <title>The bagworm genome reveals a unique fibroin gene that provides high tensile strength.</title>
        <authorList>
            <person name="Kono N."/>
            <person name="Nakamura H."/>
            <person name="Ohtoshi R."/>
            <person name="Tomita M."/>
            <person name="Numata K."/>
            <person name="Arakawa K."/>
        </authorList>
    </citation>
    <scope>NUCLEOTIDE SEQUENCE [LARGE SCALE GENOMIC DNA]</scope>
</reference>
<gene>
    <name evidence="1" type="ORF">EVAR_44469_1</name>
</gene>
<evidence type="ECO:0000313" key="2">
    <source>
        <dbReference type="Proteomes" id="UP000299102"/>
    </source>
</evidence>
<protein>
    <submittedName>
        <fullName evidence="1">Uncharacterized protein</fullName>
    </submittedName>
</protein>
<dbReference type="EMBL" id="BGZK01000582">
    <property type="protein sequence ID" value="GBP51494.1"/>
    <property type="molecule type" value="Genomic_DNA"/>
</dbReference>
<proteinExistence type="predicted"/>
<evidence type="ECO:0000313" key="1">
    <source>
        <dbReference type="EMBL" id="GBP51494.1"/>
    </source>
</evidence>
<comment type="caution">
    <text evidence="1">The sequence shown here is derived from an EMBL/GenBank/DDBJ whole genome shotgun (WGS) entry which is preliminary data.</text>
</comment>
<dbReference type="OrthoDB" id="411871at2759"/>
<accession>A0A4C1WMZ8</accession>
<dbReference type="AlphaFoldDB" id="A0A4C1WMZ8"/>
<sequence>MKNSTQSAASYINGVLLATSALDTLNLTQMAVGSFAEECTGHISLRFIQSNLQHSELATSELLVEAERRKIAIALATPRRRSVEAAIIILDRGVEVEEDQTFIDENVTAATRLKPETAGLASCRCISKGPYPSAHTSIACGTSLWRNANRALAHVYDWGVRNKLRFALSKINLMMLTECSNTTSQWWTIDRKLTFIPDVVKASNKATNIKKGLARAAKAT</sequence>